<accession>A0AAD4TA56</accession>
<gene>
    <name evidence="1" type="ORF">MKW98_021116</name>
</gene>
<dbReference type="AlphaFoldDB" id="A0AAD4TA56"/>
<dbReference type="Proteomes" id="UP001202328">
    <property type="component" value="Unassembled WGS sequence"/>
</dbReference>
<feature type="non-terminal residue" evidence="1">
    <location>
        <position position="128"/>
    </location>
</feature>
<proteinExistence type="predicted"/>
<evidence type="ECO:0000313" key="2">
    <source>
        <dbReference type="Proteomes" id="UP001202328"/>
    </source>
</evidence>
<organism evidence="1 2">
    <name type="scientific">Papaver atlanticum</name>
    <dbReference type="NCBI Taxonomy" id="357466"/>
    <lineage>
        <taxon>Eukaryota</taxon>
        <taxon>Viridiplantae</taxon>
        <taxon>Streptophyta</taxon>
        <taxon>Embryophyta</taxon>
        <taxon>Tracheophyta</taxon>
        <taxon>Spermatophyta</taxon>
        <taxon>Magnoliopsida</taxon>
        <taxon>Ranunculales</taxon>
        <taxon>Papaveraceae</taxon>
        <taxon>Papaveroideae</taxon>
        <taxon>Papaver</taxon>
    </lineage>
</organism>
<comment type="caution">
    <text evidence="1">The sequence shown here is derived from an EMBL/GenBank/DDBJ whole genome shotgun (WGS) entry which is preliminary data.</text>
</comment>
<keyword evidence="2" id="KW-1185">Reference proteome</keyword>
<protein>
    <submittedName>
        <fullName evidence="1">Uncharacterized protein</fullName>
    </submittedName>
</protein>
<sequence>MENENLADKKEIHYRQKSRIQWHRDGERNTKYYHRIVKNRRRRNTFASLNINGVMVDDKQAIREEIVSHFENKFKLNSEEFIDISTMNLRQISTDSAESIEAQITEEEVLAALKKLGQNRAPGPDGFQ</sequence>
<reference evidence="1" key="1">
    <citation type="submission" date="2022-04" db="EMBL/GenBank/DDBJ databases">
        <title>A functionally conserved STORR gene fusion in Papaver species that diverged 16.8 million years ago.</title>
        <authorList>
            <person name="Catania T."/>
        </authorList>
    </citation>
    <scope>NUCLEOTIDE SEQUENCE</scope>
    <source>
        <strain evidence="1">S-188037</strain>
    </source>
</reference>
<dbReference type="EMBL" id="JAJJMB010004025">
    <property type="protein sequence ID" value="KAI3944658.1"/>
    <property type="molecule type" value="Genomic_DNA"/>
</dbReference>
<evidence type="ECO:0000313" key="1">
    <source>
        <dbReference type="EMBL" id="KAI3944658.1"/>
    </source>
</evidence>
<name>A0AAD4TA56_9MAGN</name>